<accession>A0A4U0NZY6</accession>
<evidence type="ECO:0000313" key="2">
    <source>
        <dbReference type="Proteomes" id="UP000306808"/>
    </source>
</evidence>
<proteinExistence type="predicted"/>
<evidence type="ECO:0000313" key="1">
    <source>
        <dbReference type="EMBL" id="TJZ60439.1"/>
    </source>
</evidence>
<dbReference type="EMBL" id="SUME01000004">
    <property type="protein sequence ID" value="TJZ60439.1"/>
    <property type="molecule type" value="Genomic_DNA"/>
</dbReference>
<sequence>MEELFNKYIAKKFRKRGDEYHLSEDSKRSSGTFGHSNKLASKIYQQFKIIADKLMKREIYQKLLNQLTEIKTQSTDETENKEQYATYTKLRGFRLNTSRSWNSLLPWIPQIELKLHVGHICIALPDDKNWKLKSFPERLSRIAIKFHVIVVSLTDGLHTECFPTDTAFIVPHKPTKFHTVDIAVELPDECVLLVIGCTQYYLWETDENTDFASGNKAHVAADVLQVFQIRDGLLLPEKAIEQSMPKSSVVPESGAKWK</sequence>
<dbReference type="Proteomes" id="UP000306808">
    <property type="component" value="Unassembled WGS sequence"/>
</dbReference>
<organism evidence="1 2">
    <name type="scientific">Sphingobacterium olei</name>
    <dbReference type="NCBI Taxonomy" id="2571155"/>
    <lineage>
        <taxon>Bacteria</taxon>
        <taxon>Pseudomonadati</taxon>
        <taxon>Bacteroidota</taxon>
        <taxon>Sphingobacteriia</taxon>
        <taxon>Sphingobacteriales</taxon>
        <taxon>Sphingobacteriaceae</taxon>
        <taxon>Sphingobacterium</taxon>
    </lineage>
</organism>
<keyword evidence="2" id="KW-1185">Reference proteome</keyword>
<reference evidence="1 2" key="1">
    <citation type="submission" date="2019-04" db="EMBL/GenBank/DDBJ databases">
        <title>Sphingobacterium olei sp. nov., isolated from oil-contaminated soil.</title>
        <authorList>
            <person name="Liu B."/>
        </authorList>
    </citation>
    <scope>NUCLEOTIDE SEQUENCE [LARGE SCALE GENOMIC DNA]</scope>
    <source>
        <strain evidence="1 2">HAL-9</strain>
    </source>
</reference>
<comment type="caution">
    <text evidence="1">The sequence shown here is derived from an EMBL/GenBank/DDBJ whole genome shotgun (WGS) entry which is preliminary data.</text>
</comment>
<name>A0A4U0NZY6_9SPHI</name>
<dbReference type="RefSeq" id="WP_136901287.1">
    <property type="nucleotide sequence ID" value="NZ_SUME01000004.1"/>
</dbReference>
<gene>
    <name evidence="1" type="ORF">FAZ15_10575</name>
</gene>
<dbReference type="AlphaFoldDB" id="A0A4U0NZY6"/>
<protein>
    <submittedName>
        <fullName evidence="1">Uncharacterized protein</fullName>
    </submittedName>
</protein>
<dbReference type="OrthoDB" id="702434at2"/>